<name>A0ABU9VNV3_9BACI</name>
<evidence type="ECO:0008006" key="4">
    <source>
        <dbReference type="Google" id="ProtNLM"/>
    </source>
</evidence>
<feature type="transmembrane region" description="Helical" evidence="1">
    <location>
        <begin position="255"/>
        <end position="274"/>
    </location>
</feature>
<keyword evidence="1" id="KW-1133">Transmembrane helix</keyword>
<protein>
    <recommendedName>
        <fullName evidence="4">DUF1430 domain-containing protein</fullName>
    </recommendedName>
</protein>
<dbReference type="RefSeq" id="WP_343131947.1">
    <property type="nucleotide sequence ID" value="NZ_JBCITK010000001.1"/>
</dbReference>
<evidence type="ECO:0000256" key="1">
    <source>
        <dbReference type="SAM" id="Phobius"/>
    </source>
</evidence>
<evidence type="ECO:0000313" key="3">
    <source>
        <dbReference type="Proteomes" id="UP001418796"/>
    </source>
</evidence>
<feature type="transmembrane region" description="Helical" evidence="1">
    <location>
        <begin position="604"/>
        <end position="631"/>
    </location>
</feature>
<feature type="transmembrane region" description="Helical" evidence="1">
    <location>
        <begin position="204"/>
        <end position="225"/>
    </location>
</feature>
<gene>
    <name evidence="2" type="ORF">MKY91_19605</name>
</gene>
<dbReference type="EMBL" id="JBCITK010000001">
    <property type="protein sequence ID" value="MEN0645375.1"/>
    <property type="molecule type" value="Genomic_DNA"/>
</dbReference>
<feature type="transmembrane region" description="Helical" evidence="1">
    <location>
        <begin position="679"/>
        <end position="699"/>
    </location>
</feature>
<feature type="transmembrane region" description="Helical" evidence="1">
    <location>
        <begin position="652"/>
        <end position="673"/>
    </location>
</feature>
<reference evidence="2 3" key="1">
    <citation type="submission" date="2024-03" db="EMBL/GenBank/DDBJ databases">
        <title>Bacilli Hybrid Assemblies.</title>
        <authorList>
            <person name="Kovac J."/>
        </authorList>
    </citation>
    <scope>NUCLEOTIDE SEQUENCE [LARGE SCALE GENOMIC DNA]</scope>
    <source>
        <strain evidence="2 3">FSL R7-0666</strain>
    </source>
</reference>
<accession>A0ABU9VNV3</accession>
<keyword evidence="1" id="KW-0472">Membrane</keyword>
<evidence type="ECO:0000313" key="2">
    <source>
        <dbReference type="EMBL" id="MEN0645375.1"/>
    </source>
</evidence>
<proteinExistence type="predicted"/>
<keyword evidence="1" id="KW-0812">Transmembrane</keyword>
<organism evidence="2 3">
    <name type="scientific">Alkalicoccobacillus gibsonii</name>
    <dbReference type="NCBI Taxonomy" id="79881"/>
    <lineage>
        <taxon>Bacteria</taxon>
        <taxon>Bacillati</taxon>
        <taxon>Bacillota</taxon>
        <taxon>Bacilli</taxon>
        <taxon>Bacillales</taxon>
        <taxon>Bacillaceae</taxon>
        <taxon>Alkalicoccobacillus</taxon>
    </lineage>
</organism>
<sequence>MRKLIFLLLTITLVVISLLTVKQFEYTQFQLFNESDKSGEVWEINILEGNPNVAKTENFQILHEISKELNVNIQRISYEKDDEHGDKMVYYVALSDSEHYFNNLNLINGVFLNTDSNSNEFLSTINTNSNNQIGQLELFKSFDPIEIRPMMAAERKKDIKGVYSLSGTENKDRFKELAISYGFSIGEAEKETQGILTEYPYQDMIYKTTIILFLLIGLATFHDLINNYKAIAIRKLLGFNFFEICGYLIARYLPLLLKSLISAFLIIIVYLYLYNGHSQIYEYLISLLQNLTPFSYAILTTFILTILGIFTINISQMIKNKKPMKIILILNILIRFILSIFLLITIYEGVNTYLTLKNTTSQEEKWEILNDYFFLGIVSESEDELSEIPNDEEKDRNFINFYKELESEGSIYIVPSAYYVTNIDQYLLDPNPWGYDGKRVEINKNYLDINPIYGVDGEQVELTEEEDELIVLVPERYLNAEEDIRQTIYEDFNYVYNDDENIDIEIIYVENNQTYFSYSTYFAEDENYLITDPIAVVVNANFDTSILMSHLAMGYGYYIKNSSSDDPFNQLDQLLDNYGFNDVWTPVSIAYASVESKIATEKELLQLTILTCILYAFLAFLLLFFSSMNYLEMNRQLLSIQRLFGYNLLEKHIVMYLFIIVFWFLILLISSYLVMNATLLTKLLILIVVLDICLITVIIKIKEFQIVMVRDE</sequence>
<comment type="caution">
    <text evidence="2">The sequence shown here is derived from an EMBL/GenBank/DDBJ whole genome shotgun (WGS) entry which is preliminary data.</text>
</comment>
<keyword evidence="3" id="KW-1185">Reference proteome</keyword>
<dbReference type="Proteomes" id="UP001418796">
    <property type="component" value="Unassembled WGS sequence"/>
</dbReference>
<feature type="transmembrane region" description="Helical" evidence="1">
    <location>
        <begin position="326"/>
        <end position="347"/>
    </location>
</feature>
<feature type="transmembrane region" description="Helical" evidence="1">
    <location>
        <begin position="294"/>
        <end position="314"/>
    </location>
</feature>